<proteinExistence type="predicted"/>
<keyword evidence="1" id="KW-0472">Membrane</keyword>
<keyword evidence="1" id="KW-1133">Transmembrane helix</keyword>
<keyword evidence="3" id="KW-1185">Reference proteome</keyword>
<feature type="transmembrane region" description="Helical" evidence="1">
    <location>
        <begin position="100"/>
        <end position="118"/>
    </location>
</feature>
<dbReference type="OrthoDB" id="9808870at2"/>
<feature type="transmembrane region" description="Helical" evidence="1">
    <location>
        <begin position="125"/>
        <end position="146"/>
    </location>
</feature>
<feature type="transmembrane region" description="Helical" evidence="1">
    <location>
        <begin position="71"/>
        <end position="94"/>
    </location>
</feature>
<dbReference type="AlphaFoldDB" id="A0A4R7SPG1"/>
<evidence type="ECO:0000256" key="1">
    <source>
        <dbReference type="SAM" id="Phobius"/>
    </source>
</evidence>
<evidence type="ECO:0000313" key="2">
    <source>
        <dbReference type="EMBL" id="TDU80881.1"/>
    </source>
</evidence>
<dbReference type="RefSeq" id="WP_133792872.1">
    <property type="nucleotide sequence ID" value="NZ_SOCA01000001.1"/>
</dbReference>
<dbReference type="EMBL" id="SOCA01000001">
    <property type="protein sequence ID" value="TDU80881.1"/>
    <property type="molecule type" value="Genomic_DNA"/>
</dbReference>
<evidence type="ECO:0000313" key="3">
    <source>
        <dbReference type="Proteomes" id="UP000295662"/>
    </source>
</evidence>
<comment type="caution">
    <text evidence="2">The sequence shown here is derived from an EMBL/GenBank/DDBJ whole genome shotgun (WGS) entry which is preliminary data.</text>
</comment>
<dbReference type="Pfam" id="PF13795">
    <property type="entry name" value="HupE_UreJ_2"/>
    <property type="match status" value="1"/>
</dbReference>
<dbReference type="InterPro" id="IPR032809">
    <property type="entry name" value="Put_HupE_UreJ"/>
</dbReference>
<feature type="transmembrane region" description="Helical" evidence="1">
    <location>
        <begin position="194"/>
        <end position="211"/>
    </location>
</feature>
<organism evidence="2 3">
    <name type="scientific">Prosthecobacter fusiformis</name>
    <dbReference type="NCBI Taxonomy" id="48464"/>
    <lineage>
        <taxon>Bacteria</taxon>
        <taxon>Pseudomonadati</taxon>
        <taxon>Verrucomicrobiota</taxon>
        <taxon>Verrucomicrobiia</taxon>
        <taxon>Verrucomicrobiales</taxon>
        <taxon>Verrucomicrobiaceae</taxon>
        <taxon>Prosthecobacter</taxon>
    </lineage>
</organism>
<feature type="transmembrane region" description="Helical" evidence="1">
    <location>
        <begin position="158"/>
        <end position="182"/>
    </location>
</feature>
<dbReference type="Proteomes" id="UP000295662">
    <property type="component" value="Unassembled WGS sequence"/>
</dbReference>
<accession>A0A4R7SPG1</accession>
<gene>
    <name evidence="2" type="ORF">EI77_00181</name>
</gene>
<keyword evidence="1" id="KW-0812">Transmembrane</keyword>
<name>A0A4R7SPG1_9BACT</name>
<sequence length="214" mass="23813">MLKSIHTLLILPLLLLLGLNEVIPADGIGVFDLQIFRQELASGFSHILPDGLDHIAFILGLFFLSRTLPILLIQTTLFTLAHSLMLGVVILTGLKVPSHWVEIGVGLSIAILALEGLYPTRLERWRPLMILLFGGIHGLAFAHSLIQQTSIRTSPIAALFGFNLGVELGQLVLIFGLVAIFSPWWQRTWYHTRICLPALTLIALSGLLWAWDRW</sequence>
<reference evidence="2 3" key="1">
    <citation type="submission" date="2019-03" db="EMBL/GenBank/DDBJ databases">
        <title>Genomic Encyclopedia of Archaeal and Bacterial Type Strains, Phase II (KMG-II): from individual species to whole genera.</title>
        <authorList>
            <person name="Goeker M."/>
        </authorList>
    </citation>
    <scope>NUCLEOTIDE SEQUENCE [LARGE SCALE GENOMIC DNA]</scope>
    <source>
        <strain evidence="2 3">ATCC 25309</strain>
    </source>
</reference>
<protein>
    <submittedName>
        <fullName evidence="2">HupE/UreJ protein</fullName>
    </submittedName>
</protein>